<accession>A0A2Y9U2J2</accession>
<sequence>MGAMDTLNLEGFFEKFPTEEAARLYFEHQRWGDNKTCPYCGSHFIYECNNHKPMPYRCKDCRKHFSVRTKSVLAESRLPLRKWLLAIYLLGTSRKGISSVHLAKQLGITQKSAWYLTHRLRQTWLSVADRNDDDDNNNSMLDGDVEVDETFIGGKEKNKHSNKKLRCGRGAAGKMVVIGAKQRNGNVVAKHVLNTNAKTLKSFISDNIAYGATVHTDNFPGYNGLKGYSHYVVNHSGGEYVRDNAHTNSIESFWAVLKRGYKGVYHYMSTKHLQRYVNEFVFRHNTASLGTIDFINTVISRMLGKRLTYKELISG</sequence>
<proteinExistence type="predicted"/>
<dbReference type="PANTHER" id="PTHR47163:SF2">
    <property type="entry name" value="SI:DKEY-17M8.2"/>
    <property type="match status" value="1"/>
</dbReference>
<dbReference type="OrthoDB" id="271821at2"/>
<dbReference type="Pfam" id="PF12762">
    <property type="entry name" value="DDE_Tnp_IS1595"/>
    <property type="match status" value="1"/>
</dbReference>
<feature type="domain" description="ISXO2-like transposase" evidence="1">
    <location>
        <begin position="140"/>
        <end position="285"/>
    </location>
</feature>
<dbReference type="PANTHER" id="PTHR47163">
    <property type="entry name" value="DDE_TNP_IS1595 DOMAIN-CONTAINING PROTEIN"/>
    <property type="match status" value="1"/>
</dbReference>
<dbReference type="Pfam" id="PF12760">
    <property type="entry name" value="Zn_ribbon_IS1595"/>
    <property type="match status" value="1"/>
</dbReference>
<dbReference type="NCBIfam" id="NF033547">
    <property type="entry name" value="transpos_IS1595"/>
    <property type="match status" value="1"/>
</dbReference>
<dbReference type="AlphaFoldDB" id="A0A2Y9U2J2"/>
<keyword evidence="3" id="KW-1185">Reference proteome</keyword>
<dbReference type="Proteomes" id="UP000244908">
    <property type="component" value="Chromosome"/>
</dbReference>
<dbReference type="SMART" id="SM01126">
    <property type="entry name" value="DDE_Tnp_IS1595"/>
    <property type="match status" value="1"/>
</dbReference>
<dbReference type="InterPro" id="IPR024445">
    <property type="entry name" value="Tnp_ISXO2-like"/>
</dbReference>
<evidence type="ECO:0000313" key="3">
    <source>
        <dbReference type="Proteomes" id="UP000244908"/>
    </source>
</evidence>
<organism evidence="2 3">
    <name type="scientific">Limnobaculum parvum</name>
    <dbReference type="NCBI Taxonomy" id="2172103"/>
    <lineage>
        <taxon>Bacteria</taxon>
        <taxon>Pseudomonadati</taxon>
        <taxon>Pseudomonadota</taxon>
        <taxon>Gammaproteobacteria</taxon>
        <taxon>Enterobacterales</taxon>
        <taxon>Budviciaceae</taxon>
        <taxon>Limnobaculum</taxon>
    </lineage>
</organism>
<dbReference type="EMBL" id="CP029185">
    <property type="protein sequence ID" value="AWH90031.1"/>
    <property type="molecule type" value="Genomic_DNA"/>
</dbReference>
<dbReference type="KEGG" id="lpv:HYN51_06960"/>
<protein>
    <submittedName>
        <fullName evidence="2">IS1595 family transposase</fullName>
    </submittedName>
</protein>
<dbReference type="InterPro" id="IPR053164">
    <property type="entry name" value="IS1016-like_transposase"/>
</dbReference>
<dbReference type="InterPro" id="IPR024442">
    <property type="entry name" value="Transposase_Zn_ribbon"/>
</dbReference>
<name>A0A2Y9U2J2_9GAMM</name>
<evidence type="ECO:0000259" key="1">
    <source>
        <dbReference type="SMART" id="SM01126"/>
    </source>
</evidence>
<gene>
    <name evidence="2" type="ORF">HYN51_06960</name>
</gene>
<evidence type="ECO:0000313" key="2">
    <source>
        <dbReference type="EMBL" id="AWH90031.1"/>
    </source>
</evidence>
<reference evidence="2 3" key="1">
    <citation type="journal article" date="2019" name="Int. J. Syst. Evol. Microbiol.">
        <title>Limnobaculum parvum gen. nov., sp. nov., isolated from a freshwater lake.</title>
        <authorList>
            <person name="Baek C."/>
            <person name="Shin S.K."/>
            <person name="Yi H."/>
        </authorList>
    </citation>
    <scope>NUCLEOTIDE SEQUENCE [LARGE SCALE GENOMIC DNA]</scope>
    <source>
        <strain evidence="2 3">HYN0051</strain>
    </source>
</reference>
<dbReference type="RefSeq" id="WP_108902064.1">
    <property type="nucleotide sequence ID" value="NZ_CP029185.2"/>
</dbReference>